<feature type="region of interest" description="Disordered" evidence="2">
    <location>
        <begin position="355"/>
        <end position="515"/>
    </location>
</feature>
<feature type="region of interest" description="Disordered" evidence="2">
    <location>
        <begin position="1136"/>
        <end position="1166"/>
    </location>
</feature>
<dbReference type="SMART" id="SM00027">
    <property type="entry name" value="EH"/>
    <property type="match status" value="3"/>
</dbReference>
<feature type="region of interest" description="Disordered" evidence="2">
    <location>
        <begin position="1076"/>
        <end position="1108"/>
    </location>
</feature>
<dbReference type="GO" id="GO:0005886">
    <property type="term" value="C:plasma membrane"/>
    <property type="evidence" value="ECO:0007669"/>
    <property type="project" value="TreeGrafter"/>
</dbReference>
<dbReference type="InterPro" id="IPR002048">
    <property type="entry name" value="EF_hand_dom"/>
</dbReference>
<dbReference type="InterPro" id="IPR000261">
    <property type="entry name" value="EH_dom"/>
</dbReference>
<dbReference type="EMBL" id="JAVFKY010000003">
    <property type="protein sequence ID" value="KAK5578335.1"/>
    <property type="molecule type" value="Genomic_DNA"/>
</dbReference>
<dbReference type="GO" id="GO:0006897">
    <property type="term" value="P:endocytosis"/>
    <property type="evidence" value="ECO:0007669"/>
    <property type="project" value="TreeGrafter"/>
</dbReference>
<dbReference type="Proteomes" id="UP001344447">
    <property type="component" value="Unassembled WGS sequence"/>
</dbReference>
<dbReference type="AlphaFoldDB" id="A0AAN7TZN3"/>
<evidence type="ECO:0000313" key="6">
    <source>
        <dbReference type="Proteomes" id="UP001344447"/>
    </source>
</evidence>
<comment type="caution">
    <text evidence="5">The sequence shown here is derived from an EMBL/GenBank/DDBJ whole genome shotgun (WGS) entry which is preliminary data.</text>
</comment>
<feature type="compositionally biased region" description="Low complexity" evidence="2">
    <location>
        <begin position="360"/>
        <end position="382"/>
    </location>
</feature>
<feature type="compositionally biased region" description="Low complexity" evidence="2">
    <location>
        <begin position="1143"/>
        <end position="1160"/>
    </location>
</feature>
<proteinExistence type="predicted"/>
<dbReference type="PANTHER" id="PTHR11216:SF174">
    <property type="entry name" value="GH06923P"/>
    <property type="match status" value="1"/>
</dbReference>
<dbReference type="Gene3D" id="1.10.238.10">
    <property type="entry name" value="EF-hand"/>
    <property type="match status" value="3"/>
</dbReference>
<evidence type="ECO:0000256" key="2">
    <source>
        <dbReference type="SAM" id="MobiDB-lite"/>
    </source>
</evidence>
<feature type="compositionally biased region" description="Polar residues" evidence="2">
    <location>
        <begin position="419"/>
        <end position="445"/>
    </location>
</feature>
<evidence type="ECO:0000256" key="1">
    <source>
        <dbReference type="SAM" id="Coils"/>
    </source>
</evidence>
<feature type="domain" description="EH" evidence="3">
    <location>
        <begin position="11"/>
        <end position="100"/>
    </location>
</feature>
<feature type="domain" description="EH" evidence="3">
    <location>
        <begin position="223"/>
        <end position="310"/>
    </location>
</feature>
<feature type="region of interest" description="Disordered" evidence="2">
    <location>
        <begin position="907"/>
        <end position="934"/>
    </location>
</feature>
<feature type="compositionally biased region" description="Low complexity" evidence="2">
    <location>
        <begin position="446"/>
        <end position="460"/>
    </location>
</feature>
<accession>A0AAN7TZN3</accession>
<feature type="compositionally biased region" description="Polar residues" evidence="2">
    <location>
        <begin position="914"/>
        <end position="934"/>
    </location>
</feature>
<sequence length="1166" mass="127462">MRNEAQVPPAQKVYYEELFQIADADKDGVVGLSDASFFRNSMLSNEVLRDIWQLSDVNNGYLNIEDFFVALKLVSLAQMGAPVTLDSIKLIPVIPPPKLNDIPPLKNDWIIGNSEKQNYIDLFNKYDEDSDGFILGTQAKTIFGTSGLPTKMLSHIWNLSDVGKDQKLDCQEFIIATFLIRSVLKGYELPNKLPESLVTSSHYISSAGVPSPKIPEWLIPPPERVIYEDLFNKNQQGGIFTGSQAKVLFEKSGLSNQDLKLIWDLADYNQEQVLDKHKFVIAMFLISQRKKGKELPQTLPQLLMESSKSTFNPSSITSPPPQSSPQSISSSSQQQQQQVGDSKYNINLNELVSNTSSIGQPNIQPNTTATTTTTTTNIPATASGGLNVSGLVSQQPPSQQQQSPSIGGTPPLTREGSFTFDNSGTNNNLLAKPPRSNSITRMNSFQQQQQQQQPQQQQQQVSPQSTISNNSIGSGSFLSTNATTSSPLPPSVSSQSTTSNSSSITNNNPTSPTSTNITQLFENIEKVKQQVFEQERIRQEEIQVKLNQELQLEAELKQQLSQEQQQLDEIRENVKAEETKLSTIKAGNQSLKEQISAARVDIKSLKSHLEQQSSLLREKSELSDEQNEALSHLNDDLKDKKQELEKNKQQIEQLLSSIESIKQNRNDIKNQISIVTKQLNDSKLELKQLTEEQKQQKQKLAEEQKQLQQQQQQQQTTSKSLTSVKSDDNITFLSSTTNITTTTSIPTASVSGNDSWDFFNSPPVKSSSSLPTSPFDDDNKTFIPTVTTTTNIGNNINTSNGNLTFSSPIKSTVNQLKSSNSSVGGTGGSVTTRKLSGASVSSVNSFNDNTSIDTLNNHFGSDQFSFNSFGTNNLTSTATMTTTTTTTGISNTTNKVQTDFFGSGFSGNKDPFGDSNNNPFGEESTSSIKDGGSETLSEAHTLFDKDPLFETNDAFQSSKDPFGQILFSNFSKDSFGGESVSNNSNSINSAPSTFALNTTSSTNNNRQSSPIDSDLFSSQQPTTTAQSNQNNQSFTSNDSFDDFQTTTTTATTTNDFGVKFNDTTFGGNSNGGFDFGGNIFGQSSGNDPFSSSSIESQQPQDINTNTVSSDPFKGGFDDFGAAPFSFDNKFNEVVGENSPSLTTDNNNNNNDTFAFNNNNAPSPFDS</sequence>
<keyword evidence="6" id="KW-1185">Reference proteome</keyword>
<reference evidence="5 6" key="1">
    <citation type="submission" date="2023-11" db="EMBL/GenBank/DDBJ databases">
        <title>Dfirmibasis_genome.</title>
        <authorList>
            <person name="Edelbroek B."/>
            <person name="Kjellin J."/>
            <person name="Jerlstrom-Hultqvist J."/>
            <person name="Soderbom F."/>
        </authorList>
    </citation>
    <scope>NUCLEOTIDE SEQUENCE [LARGE SCALE GENOMIC DNA]</scope>
    <source>
        <strain evidence="5 6">TNS-C-14</strain>
    </source>
</reference>
<dbReference type="InterPro" id="IPR011992">
    <property type="entry name" value="EF-hand-dom_pair"/>
</dbReference>
<dbReference type="PROSITE" id="PS50031">
    <property type="entry name" value="EH"/>
    <property type="match status" value="3"/>
</dbReference>
<feature type="compositionally biased region" description="Low complexity" evidence="2">
    <location>
        <begin position="995"/>
        <end position="1009"/>
    </location>
</feature>
<dbReference type="CDD" id="cd00052">
    <property type="entry name" value="EH"/>
    <property type="match status" value="3"/>
</dbReference>
<dbReference type="PROSITE" id="PS50222">
    <property type="entry name" value="EF_HAND_2"/>
    <property type="match status" value="1"/>
</dbReference>
<feature type="compositionally biased region" description="Low complexity" evidence="2">
    <location>
        <begin position="1016"/>
        <end position="1040"/>
    </location>
</feature>
<feature type="coiled-coil region" evidence="1">
    <location>
        <begin position="543"/>
        <end position="720"/>
    </location>
</feature>
<organism evidence="5 6">
    <name type="scientific">Dictyostelium firmibasis</name>
    <dbReference type="NCBI Taxonomy" id="79012"/>
    <lineage>
        <taxon>Eukaryota</taxon>
        <taxon>Amoebozoa</taxon>
        <taxon>Evosea</taxon>
        <taxon>Eumycetozoa</taxon>
        <taxon>Dictyostelia</taxon>
        <taxon>Dictyosteliales</taxon>
        <taxon>Dictyosteliaceae</taxon>
        <taxon>Dictyostelium</taxon>
    </lineage>
</organism>
<dbReference type="PANTHER" id="PTHR11216">
    <property type="entry name" value="EH DOMAIN"/>
    <property type="match status" value="1"/>
</dbReference>
<feature type="region of interest" description="Disordered" evidence="2">
    <location>
        <begin position="307"/>
        <end position="340"/>
    </location>
</feature>
<keyword evidence="1" id="KW-0175">Coiled coil</keyword>
<evidence type="ECO:0000259" key="3">
    <source>
        <dbReference type="PROSITE" id="PS50031"/>
    </source>
</evidence>
<evidence type="ECO:0008006" key="7">
    <source>
        <dbReference type="Google" id="ProtNLM"/>
    </source>
</evidence>
<dbReference type="GO" id="GO:0005737">
    <property type="term" value="C:cytoplasm"/>
    <property type="evidence" value="ECO:0007669"/>
    <property type="project" value="TreeGrafter"/>
</dbReference>
<gene>
    <name evidence="5" type="ORF">RB653_008005</name>
</gene>
<dbReference type="Pfam" id="PF12763">
    <property type="entry name" value="EH"/>
    <property type="match status" value="3"/>
</dbReference>
<dbReference type="GO" id="GO:0005509">
    <property type="term" value="F:calcium ion binding"/>
    <property type="evidence" value="ECO:0007669"/>
    <property type="project" value="InterPro"/>
</dbReference>
<feature type="region of interest" description="Disordered" evidence="2">
    <location>
        <begin position="995"/>
        <end position="1040"/>
    </location>
</feature>
<protein>
    <recommendedName>
        <fullName evidence="7">Epidermal growth factor receptor substrate 15-like 1</fullName>
    </recommendedName>
</protein>
<name>A0AAN7TZN3_9MYCE</name>
<feature type="domain" description="EF-hand" evidence="4">
    <location>
        <begin position="114"/>
        <end position="149"/>
    </location>
</feature>
<evidence type="ECO:0000259" key="4">
    <source>
        <dbReference type="PROSITE" id="PS50222"/>
    </source>
</evidence>
<dbReference type="SUPFAM" id="SSF47473">
    <property type="entry name" value="EF-hand"/>
    <property type="match status" value="3"/>
</dbReference>
<evidence type="ECO:0000313" key="5">
    <source>
        <dbReference type="EMBL" id="KAK5578335.1"/>
    </source>
</evidence>
<feature type="compositionally biased region" description="Polar residues" evidence="2">
    <location>
        <begin position="1082"/>
        <end position="1108"/>
    </location>
</feature>
<feature type="domain" description="EH" evidence="3">
    <location>
        <begin position="115"/>
        <end position="204"/>
    </location>
</feature>
<feature type="compositionally biased region" description="Low complexity" evidence="2">
    <location>
        <begin position="483"/>
        <end position="515"/>
    </location>
</feature>
<feature type="compositionally biased region" description="Low complexity" evidence="2">
    <location>
        <begin position="324"/>
        <end position="338"/>
    </location>
</feature>
<feature type="compositionally biased region" description="Low complexity" evidence="2">
    <location>
        <begin position="393"/>
        <end position="405"/>
    </location>
</feature>
<feature type="compositionally biased region" description="Low complexity" evidence="2">
    <location>
        <begin position="467"/>
        <end position="476"/>
    </location>
</feature>
<dbReference type="GO" id="GO:0016197">
    <property type="term" value="P:endosomal transport"/>
    <property type="evidence" value="ECO:0007669"/>
    <property type="project" value="TreeGrafter"/>
</dbReference>